<comment type="subunit">
    <text evidence="13">F-type ATPases have 2 components, F(1) - the catalytic core - and F(0) - the membrane proton channel. F(1) has five subunits: alpha(3), beta(3), gamma(1), delta(1), epsilon(1). F(0) has three main subunits: a(1), b(2) and c(10-14). The alpha and beta chains form an alternating ring which encloses part of the gamma chain. F(1) is attached to F(0) by a central stalk formed by the gamma and epsilon chains, while a peripheral stalk is formed by the delta and b chains.</text>
</comment>
<evidence type="ECO:0000256" key="10">
    <source>
        <dbReference type="ARBA" id="ARBA00025198"/>
    </source>
</evidence>
<evidence type="ECO:0000256" key="2">
    <source>
        <dbReference type="ARBA" id="ARBA00022448"/>
    </source>
</evidence>
<evidence type="ECO:0000256" key="13">
    <source>
        <dbReference type="HAMAP-Rule" id="MF_01398"/>
    </source>
</evidence>
<keyword evidence="8 13" id="KW-0472">Membrane</keyword>
<evidence type="ECO:0000256" key="5">
    <source>
        <dbReference type="ARBA" id="ARBA00022781"/>
    </source>
</evidence>
<keyword evidence="14" id="KW-0175">Coiled coil</keyword>
<dbReference type="GO" id="GO:0046933">
    <property type="term" value="F:proton-transporting ATP synthase activity, rotational mechanism"/>
    <property type="evidence" value="ECO:0007669"/>
    <property type="project" value="UniProtKB-UniRule"/>
</dbReference>
<dbReference type="GO" id="GO:0012505">
    <property type="term" value="C:endomembrane system"/>
    <property type="evidence" value="ECO:0007669"/>
    <property type="project" value="UniProtKB-SubCell"/>
</dbReference>
<protein>
    <recommendedName>
        <fullName evidence="13">ATP synthase subunit b</fullName>
    </recommendedName>
    <alternativeName>
        <fullName evidence="13">ATP synthase F(0) sector subunit b</fullName>
    </alternativeName>
    <alternativeName>
        <fullName evidence="13">ATPase subunit I</fullName>
    </alternativeName>
    <alternativeName>
        <fullName evidence="13">F-type ATPase subunit b</fullName>
        <shortName evidence="13">F-ATPase subunit b</shortName>
    </alternativeName>
</protein>
<evidence type="ECO:0000256" key="9">
    <source>
        <dbReference type="ARBA" id="ARBA00023310"/>
    </source>
</evidence>
<keyword evidence="5 13" id="KW-0375">Hydrogen ion transport</keyword>
<keyword evidence="3 13" id="KW-0138">CF(0)</keyword>
<dbReference type="InterPro" id="IPR050059">
    <property type="entry name" value="ATP_synthase_B_chain"/>
</dbReference>
<evidence type="ECO:0000256" key="7">
    <source>
        <dbReference type="ARBA" id="ARBA00023065"/>
    </source>
</evidence>
<organism evidence="15 16">
    <name type="scientific">Plasticicumulans acidivorans</name>
    <dbReference type="NCBI Taxonomy" id="886464"/>
    <lineage>
        <taxon>Bacteria</taxon>
        <taxon>Pseudomonadati</taxon>
        <taxon>Pseudomonadota</taxon>
        <taxon>Gammaproteobacteria</taxon>
        <taxon>Candidatus Competibacteraceae</taxon>
        <taxon>Plasticicumulans</taxon>
    </lineage>
</organism>
<dbReference type="PANTHER" id="PTHR33445:SF2">
    <property type="entry name" value="ATP SYNTHASE SUBUNIT B', CHLOROPLASTIC"/>
    <property type="match status" value="1"/>
</dbReference>
<keyword evidence="7 13" id="KW-0406">Ion transport</keyword>
<evidence type="ECO:0000256" key="14">
    <source>
        <dbReference type="SAM" id="Coils"/>
    </source>
</evidence>
<comment type="function">
    <text evidence="10 13">F(1)F(0) ATP synthase produces ATP from ADP in the presence of a proton or sodium gradient. F-type ATPases consist of two structural domains, F(1) containing the extramembraneous catalytic core and F(0) containing the membrane proton channel, linked together by a central stalk and a peripheral stalk. During catalysis, ATP synthesis in the catalytic domain of F(1) is coupled via a rotary mechanism of the central stalk subunits to proton translocation.</text>
</comment>
<sequence>MHVDVFTVAAQLINFALLLWLLKKLLYAPVLATMERRRARIAAEQQQAQAAKASAEQLAGEYRERLAALDGLEAERRATLQRELDSERSRQLDAIRREAEAARAQAQARLAQEQAHQAGELRRALEQRLLTACRHALNELAACGLETAMARALLARLHGTALDATTRAALHDGCRIISREPLPAETMEVLREGLNAWAGQALDIHFECEATLAPGIVLALADRRLAWTSDEWLDGLAERLAQADDNAAATLANAGSQAEAHHG</sequence>
<name>A0A317MY05_9GAMM</name>
<comment type="subcellular location">
    <subcellularLocation>
        <location evidence="13">Cell membrane</location>
        <topology evidence="13">Single-pass membrane protein</topology>
    </subcellularLocation>
    <subcellularLocation>
        <location evidence="12">Endomembrane system</location>
        <topology evidence="12">Single-pass membrane protein</topology>
    </subcellularLocation>
</comment>
<feature type="coiled-coil region" evidence="14">
    <location>
        <begin position="31"/>
        <end position="61"/>
    </location>
</feature>
<dbReference type="Proteomes" id="UP000246569">
    <property type="component" value="Unassembled WGS sequence"/>
</dbReference>
<dbReference type="EMBL" id="QGTJ01000003">
    <property type="protein sequence ID" value="PWV63404.1"/>
    <property type="molecule type" value="Genomic_DNA"/>
</dbReference>
<feature type="coiled-coil region" evidence="14">
    <location>
        <begin position="96"/>
        <end position="128"/>
    </location>
</feature>
<dbReference type="RefSeq" id="WP_110017902.1">
    <property type="nucleotide sequence ID" value="NZ_QGTJ01000003.1"/>
</dbReference>
<dbReference type="AlphaFoldDB" id="A0A317MY05"/>
<evidence type="ECO:0000313" key="15">
    <source>
        <dbReference type="EMBL" id="PWV63404.1"/>
    </source>
</evidence>
<dbReference type="OrthoDB" id="466272at2"/>
<keyword evidence="2 13" id="KW-0813">Transport</keyword>
<accession>A0A317MY05</accession>
<evidence type="ECO:0000256" key="12">
    <source>
        <dbReference type="ARBA" id="ARBA00037847"/>
    </source>
</evidence>
<evidence type="ECO:0000256" key="4">
    <source>
        <dbReference type="ARBA" id="ARBA00022692"/>
    </source>
</evidence>
<dbReference type="Pfam" id="PF00430">
    <property type="entry name" value="ATP-synt_B"/>
    <property type="match status" value="1"/>
</dbReference>
<evidence type="ECO:0000256" key="1">
    <source>
        <dbReference type="ARBA" id="ARBA00005513"/>
    </source>
</evidence>
<evidence type="ECO:0000256" key="6">
    <source>
        <dbReference type="ARBA" id="ARBA00022989"/>
    </source>
</evidence>
<dbReference type="GO" id="GO:0045259">
    <property type="term" value="C:proton-transporting ATP synthase complex"/>
    <property type="evidence" value="ECO:0007669"/>
    <property type="project" value="UniProtKB-KW"/>
</dbReference>
<proteinExistence type="inferred from homology"/>
<dbReference type="GO" id="GO:0005886">
    <property type="term" value="C:plasma membrane"/>
    <property type="evidence" value="ECO:0007669"/>
    <property type="project" value="UniProtKB-SubCell"/>
</dbReference>
<evidence type="ECO:0000256" key="11">
    <source>
        <dbReference type="ARBA" id="ARBA00025614"/>
    </source>
</evidence>
<dbReference type="PANTHER" id="PTHR33445">
    <property type="entry name" value="ATP SYNTHASE SUBUNIT B', CHLOROPLASTIC"/>
    <property type="match status" value="1"/>
</dbReference>
<comment type="similarity">
    <text evidence="1 13">Belongs to the ATPase B chain family.</text>
</comment>
<dbReference type="GO" id="GO:0046961">
    <property type="term" value="F:proton-transporting ATPase activity, rotational mechanism"/>
    <property type="evidence" value="ECO:0007669"/>
    <property type="project" value="TreeGrafter"/>
</dbReference>
<keyword evidence="13" id="KW-1003">Cell membrane</keyword>
<evidence type="ECO:0000256" key="8">
    <source>
        <dbReference type="ARBA" id="ARBA00023136"/>
    </source>
</evidence>
<keyword evidence="4 13" id="KW-0812">Transmembrane</keyword>
<reference evidence="15 16" key="1">
    <citation type="submission" date="2018-05" db="EMBL/GenBank/DDBJ databases">
        <title>Genomic Encyclopedia of Type Strains, Phase IV (KMG-IV): sequencing the most valuable type-strain genomes for metagenomic binning, comparative biology and taxonomic classification.</title>
        <authorList>
            <person name="Goeker M."/>
        </authorList>
    </citation>
    <scope>NUCLEOTIDE SEQUENCE [LARGE SCALE GENOMIC DNA]</scope>
    <source>
        <strain evidence="15 16">DSM 23606</strain>
    </source>
</reference>
<keyword evidence="9 13" id="KW-0066">ATP synthesis</keyword>
<gene>
    <name evidence="13" type="primary">atpF</name>
    <name evidence="15" type="ORF">C7443_103331</name>
</gene>
<dbReference type="InterPro" id="IPR002146">
    <property type="entry name" value="ATP_synth_b/b'su_bac/chlpt"/>
</dbReference>
<comment type="function">
    <text evidence="11">Component of the F(0) channel, it forms part of the peripheral stalk, linking F(1) to F(0). The b'-subunit is a diverged and duplicated form of b found in plants and photosynthetic bacteria.</text>
</comment>
<feature type="transmembrane region" description="Helical" evidence="13">
    <location>
        <begin position="12"/>
        <end position="32"/>
    </location>
</feature>
<dbReference type="HAMAP" id="MF_01398">
    <property type="entry name" value="ATP_synth_b_bprime"/>
    <property type="match status" value="1"/>
</dbReference>
<evidence type="ECO:0000256" key="3">
    <source>
        <dbReference type="ARBA" id="ARBA00022547"/>
    </source>
</evidence>
<keyword evidence="16" id="KW-1185">Reference proteome</keyword>
<comment type="caution">
    <text evidence="15">The sequence shown here is derived from an EMBL/GenBank/DDBJ whole genome shotgun (WGS) entry which is preliminary data.</text>
</comment>
<keyword evidence="6 13" id="KW-1133">Transmembrane helix</keyword>
<evidence type="ECO:0000313" key="16">
    <source>
        <dbReference type="Proteomes" id="UP000246569"/>
    </source>
</evidence>